<feature type="region of interest" description="Disordered" evidence="5">
    <location>
        <begin position="338"/>
        <end position="384"/>
    </location>
</feature>
<dbReference type="EMBL" id="JALJOU010000082">
    <property type="protein sequence ID" value="KAK9822863.1"/>
    <property type="molecule type" value="Genomic_DNA"/>
</dbReference>
<evidence type="ECO:0000256" key="1">
    <source>
        <dbReference type="ARBA" id="ARBA00022723"/>
    </source>
</evidence>
<evidence type="ECO:0000256" key="5">
    <source>
        <dbReference type="SAM" id="MobiDB-lite"/>
    </source>
</evidence>
<dbReference type="AlphaFoldDB" id="A0AAW1QN48"/>
<feature type="compositionally biased region" description="Gly residues" evidence="5">
    <location>
        <begin position="528"/>
        <end position="554"/>
    </location>
</feature>
<proteinExistence type="predicted"/>
<dbReference type="Pfam" id="PF00641">
    <property type="entry name" value="Zn_ribbon_RanBP"/>
    <property type="match status" value="3"/>
</dbReference>
<dbReference type="SUPFAM" id="SSF90209">
    <property type="entry name" value="Ran binding protein zinc finger-like"/>
    <property type="match status" value="3"/>
</dbReference>
<comment type="caution">
    <text evidence="7">The sequence shown here is derived from an EMBL/GenBank/DDBJ whole genome shotgun (WGS) entry which is preliminary data.</text>
</comment>
<keyword evidence="8" id="KW-1185">Reference proteome</keyword>
<evidence type="ECO:0000256" key="3">
    <source>
        <dbReference type="ARBA" id="ARBA00022833"/>
    </source>
</evidence>
<keyword evidence="1" id="KW-0479">Metal-binding</keyword>
<dbReference type="PANTHER" id="PTHR23111:SF40">
    <property type="entry name" value="RNA-BINDING PROTEIN INVOLVED IN HETEROCHROMATIN ASSEMBLY-RELATED"/>
    <property type="match status" value="1"/>
</dbReference>
<dbReference type="PROSITE" id="PS50199">
    <property type="entry name" value="ZF_RANBP2_2"/>
    <property type="match status" value="3"/>
</dbReference>
<sequence length="564" mass="60074">MVTLRLQGPGVDNFDATLQSDLITALAESMTTVGKAAIRVVLVADAFSFRRRRLLLTAPQGAALGRALLQLPLATDVTPAGHSGPLHGVKDVTVEINAGSGSRVALVEAELQRVVADNTVAEDAALKPEDAVSVEIAAVADSALPDEEESAAGQANGARYPEFESLWSSFVDALEVRGYFSDETDDGTQVPIAQKTEVGALKRAQLRLARARADIIYSLPEDKVVALAEATLPYPERKTANASKRLKATFIDKVDADEGVGGGANTVDLMRLVVAARVGLWQQEQREKELFDEGGPPSSGGVPVQEEIMKAVSAIIPDMLALLDKEPDEVALALAEAAQSKRDAEGTGVVSDGRAHDDWREPRARGRDNERRARAPRDSMENTMKPGDWSCPDCASHNFARRMECFRCGAPRPEGVGGPRGGDLVYGGARASRPYEQREGDWHCGCGADNFSFRTSCFRCDAPRPASAGPVVSRRSERSNRPAAQKQPGDWMCGACGQHNFRSRAECFKCAAPKSEGTVVSGDDADMGSGGEQWYGNDGGRGSYGRGGGGGGRGGSREDSDLSW</sequence>
<evidence type="ECO:0000313" key="8">
    <source>
        <dbReference type="Proteomes" id="UP001445335"/>
    </source>
</evidence>
<evidence type="ECO:0000256" key="4">
    <source>
        <dbReference type="PROSITE-ProRule" id="PRU00322"/>
    </source>
</evidence>
<dbReference type="PANTHER" id="PTHR23111">
    <property type="entry name" value="ZINC FINGER PROTEIN"/>
    <property type="match status" value="1"/>
</dbReference>
<feature type="domain" description="RanBP2-type" evidence="6">
    <location>
        <begin position="438"/>
        <end position="466"/>
    </location>
</feature>
<evidence type="ECO:0000313" key="7">
    <source>
        <dbReference type="EMBL" id="KAK9822863.1"/>
    </source>
</evidence>
<keyword evidence="2 4" id="KW-0863">Zinc-finger</keyword>
<feature type="compositionally biased region" description="Basic and acidic residues" evidence="5">
    <location>
        <begin position="555"/>
        <end position="564"/>
    </location>
</feature>
<accession>A0AAW1QN48</accession>
<dbReference type="Gene3D" id="4.10.1060.10">
    <property type="entry name" value="Zinc finger, RanBP2-type"/>
    <property type="match status" value="3"/>
</dbReference>
<feature type="domain" description="RanBP2-type" evidence="6">
    <location>
        <begin position="385"/>
        <end position="414"/>
    </location>
</feature>
<feature type="region of interest" description="Disordered" evidence="5">
    <location>
        <begin position="464"/>
        <end position="488"/>
    </location>
</feature>
<reference evidence="7 8" key="1">
    <citation type="journal article" date="2024" name="Nat. Commun.">
        <title>Phylogenomics reveals the evolutionary origins of lichenization in chlorophyte algae.</title>
        <authorList>
            <person name="Puginier C."/>
            <person name="Libourel C."/>
            <person name="Otte J."/>
            <person name="Skaloud P."/>
            <person name="Haon M."/>
            <person name="Grisel S."/>
            <person name="Petersen M."/>
            <person name="Berrin J.G."/>
            <person name="Delaux P.M."/>
            <person name="Dal Grande F."/>
            <person name="Keller J."/>
        </authorList>
    </citation>
    <scope>NUCLEOTIDE SEQUENCE [LARGE SCALE GENOMIC DNA]</scope>
    <source>
        <strain evidence="7 8">SAG 245.80</strain>
    </source>
</reference>
<dbReference type="Proteomes" id="UP001445335">
    <property type="component" value="Unassembled WGS sequence"/>
</dbReference>
<dbReference type="SMART" id="SM00547">
    <property type="entry name" value="ZnF_RBZ"/>
    <property type="match status" value="3"/>
</dbReference>
<feature type="compositionally biased region" description="Basic and acidic residues" evidence="5">
    <location>
        <begin position="353"/>
        <end position="380"/>
    </location>
</feature>
<dbReference type="PROSITE" id="PS01358">
    <property type="entry name" value="ZF_RANBP2_1"/>
    <property type="match status" value="2"/>
</dbReference>
<dbReference type="GO" id="GO:0003729">
    <property type="term" value="F:mRNA binding"/>
    <property type="evidence" value="ECO:0007669"/>
    <property type="project" value="TreeGrafter"/>
</dbReference>
<dbReference type="GO" id="GO:0008270">
    <property type="term" value="F:zinc ion binding"/>
    <property type="evidence" value="ECO:0007669"/>
    <property type="project" value="UniProtKB-KW"/>
</dbReference>
<keyword evidence="3" id="KW-0862">Zinc</keyword>
<evidence type="ECO:0000259" key="6">
    <source>
        <dbReference type="PROSITE" id="PS50199"/>
    </source>
</evidence>
<dbReference type="InterPro" id="IPR036443">
    <property type="entry name" value="Znf_RanBP2_sf"/>
</dbReference>
<feature type="region of interest" description="Disordered" evidence="5">
    <location>
        <begin position="516"/>
        <end position="564"/>
    </location>
</feature>
<feature type="domain" description="RanBP2-type" evidence="6">
    <location>
        <begin position="487"/>
        <end position="516"/>
    </location>
</feature>
<gene>
    <name evidence="7" type="ORF">WJX81_005882</name>
</gene>
<dbReference type="InterPro" id="IPR001876">
    <property type="entry name" value="Znf_RanBP2"/>
</dbReference>
<name>A0AAW1QN48_9CHLO</name>
<evidence type="ECO:0000256" key="2">
    <source>
        <dbReference type="ARBA" id="ARBA00022771"/>
    </source>
</evidence>
<organism evidence="7 8">
    <name type="scientific">Elliptochloris bilobata</name>
    <dbReference type="NCBI Taxonomy" id="381761"/>
    <lineage>
        <taxon>Eukaryota</taxon>
        <taxon>Viridiplantae</taxon>
        <taxon>Chlorophyta</taxon>
        <taxon>core chlorophytes</taxon>
        <taxon>Trebouxiophyceae</taxon>
        <taxon>Trebouxiophyceae incertae sedis</taxon>
        <taxon>Elliptochloris clade</taxon>
        <taxon>Elliptochloris</taxon>
    </lineage>
</organism>
<protein>
    <recommendedName>
        <fullName evidence="6">RanBP2-type domain-containing protein</fullName>
    </recommendedName>
</protein>